<evidence type="ECO:0008006" key="5">
    <source>
        <dbReference type="Google" id="ProtNLM"/>
    </source>
</evidence>
<dbReference type="KEGG" id="aft:BBF96_11030"/>
<accession>A0A3Q9HRA8</accession>
<proteinExistence type="inferred from homology"/>
<evidence type="ECO:0000313" key="3">
    <source>
        <dbReference type="EMBL" id="AZR73874.1"/>
    </source>
</evidence>
<keyword evidence="2" id="KW-1005">Bacterial flagellum biogenesis</keyword>
<dbReference type="Proteomes" id="UP000267250">
    <property type="component" value="Chromosome"/>
</dbReference>
<sequence>MEVNQINNVYGIESNIRRSKNENILGKDEFLKLLVTQLRYQDPLNPMEDREFIAQTAQFSALEQMWNINQNLSKFMQMQAIVNTAALIGKEVTYLLSASADKETQVLSGVVTEVKFEDGSTYIKVNGENVPIEHILSVKEYTSQEAGEDSKNDQTQK</sequence>
<evidence type="ECO:0000256" key="2">
    <source>
        <dbReference type="ARBA" id="ARBA00022795"/>
    </source>
</evidence>
<name>A0A3Q9HRA8_9FIRM</name>
<dbReference type="AlphaFoldDB" id="A0A3Q9HRA8"/>
<evidence type="ECO:0000313" key="4">
    <source>
        <dbReference type="Proteomes" id="UP000267250"/>
    </source>
</evidence>
<evidence type="ECO:0000256" key="1">
    <source>
        <dbReference type="ARBA" id="ARBA00010577"/>
    </source>
</evidence>
<dbReference type="OrthoDB" id="280334at2"/>
<comment type="similarity">
    <text evidence="1">Belongs to the FlgD family.</text>
</comment>
<dbReference type="Pfam" id="PF03963">
    <property type="entry name" value="FlgD"/>
    <property type="match status" value="1"/>
</dbReference>
<dbReference type="RefSeq" id="WP_127017226.1">
    <property type="nucleotide sequence ID" value="NZ_CP016379.1"/>
</dbReference>
<dbReference type="GO" id="GO:0044781">
    <property type="term" value="P:bacterial-type flagellum organization"/>
    <property type="evidence" value="ECO:0007669"/>
    <property type="project" value="UniProtKB-KW"/>
</dbReference>
<organism evidence="3 4">
    <name type="scientific">Anoxybacter fermentans</name>
    <dbReference type="NCBI Taxonomy" id="1323375"/>
    <lineage>
        <taxon>Bacteria</taxon>
        <taxon>Bacillati</taxon>
        <taxon>Bacillota</taxon>
        <taxon>Clostridia</taxon>
        <taxon>Halanaerobiales</taxon>
        <taxon>Anoxybacter</taxon>
    </lineage>
</organism>
<gene>
    <name evidence="3" type="ORF">BBF96_11030</name>
</gene>
<keyword evidence="4" id="KW-1185">Reference proteome</keyword>
<dbReference type="EMBL" id="CP016379">
    <property type="protein sequence ID" value="AZR73874.1"/>
    <property type="molecule type" value="Genomic_DNA"/>
</dbReference>
<dbReference type="InterPro" id="IPR005648">
    <property type="entry name" value="FlgD"/>
</dbReference>
<protein>
    <recommendedName>
        <fullName evidence="5">Flagellar hook capping protein</fullName>
    </recommendedName>
</protein>
<reference evidence="3 4" key="1">
    <citation type="submission" date="2016-07" db="EMBL/GenBank/DDBJ databases">
        <title>Genome and transcriptome analysis of iron-reducing fermentative bacteria Anoxybacter fermentans.</title>
        <authorList>
            <person name="Zeng X."/>
            <person name="Shao Z."/>
        </authorList>
    </citation>
    <scope>NUCLEOTIDE SEQUENCE [LARGE SCALE GENOMIC DNA]</scope>
    <source>
        <strain evidence="3 4">DY22613</strain>
    </source>
</reference>
<dbReference type="NCBIfam" id="NF007197">
    <property type="entry name" value="PRK09618.1"/>
    <property type="match status" value="1"/>
</dbReference>